<gene>
    <name evidence="2" type="ORF">DCS45_01860</name>
</gene>
<reference evidence="2 3" key="1">
    <citation type="journal article" date="2018" name="Nat. Biotechnol.">
        <title>A standardized bacterial taxonomy based on genome phylogeny substantially revises the tree of life.</title>
        <authorList>
            <person name="Parks D.H."/>
            <person name="Chuvochina M."/>
            <person name="Waite D.W."/>
            <person name="Rinke C."/>
            <person name="Skarshewski A."/>
            <person name="Chaumeil P.A."/>
            <person name="Hugenholtz P."/>
        </authorList>
    </citation>
    <scope>NUCLEOTIDE SEQUENCE [LARGE SCALE GENOMIC DNA]</scope>
    <source>
        <strain evidence="2">UBA9169</strain>
    </source>
</reference>
<evidence type="ECO:0000313" key="3">
    <source>
        <dbReference type="Proteomes" id="UP000264719"/>
    </source>
</evidence>
<dbReference type="Proteomes" id="UP000264719">
    <property type="component" value="Unassembled WGS sequence"/>
</dbReference>
<sequence length="144" mass="15906">MLSKLFSFHAPSAKEPAPKPDERTALGALMVRVAKSDRNYKFEEISAIDRLLGRFFGLKPIEAAKLRALCEKIEANAPATEEFAQIIRDHVDFQHRIEAHEALCEVMLADGSATVEELEIIDRSRVALGLSEADCAAARDRVSA</sequence>
<feature type="domain" description="Co-chaperone DjlA N-terminal" evidence="1">
    <location>
        <begin position="24"/>
        <end position="139"/>
    </location>
</feature>
<comment type="caution">
    <text evidence="2">The sequence shown here is derived from an EMBL/GenBank/DDBJ whole genome shotgun (WGS) entry which is preliminary data.</text>
</comment>
<dbReference type="SUPFAM" id="SSF158682">
    <property type="entry name" value="TerB-like"/>
    <property type="match status" value="1"/>
</dbReference>
<protein>
    <recommendedName>
        <fullName evidence="1">Co-chaperone DjlA N-terminal domain-containing protein</fullName>
    </recommendedName>
</protein>
<dbReference type="Gene3D" id="1.10.3680.10">
    <property type="entry name" value="TerB-like"/>
    <property type="match status" value="1"/>
</dbReference>
<evidence type="ECO:0000313" key="2">
    <source>
        <dbReference type="EMBL" id="HAR50607.1"/>
    </source>
</evidence>
<dbReference type="AlphaFoldDB" id="A0A348W7U5"/>
<evidence type="ECO:0000259" key="1">
    <source>
        <dbReference type="Pfam" id="PF05099"/>
    </source>
</evidence>
<organism evidence="2 3">
    <name type="scientific">Roseovarius nubinhibens</name>
    <dbReference type="NCBI Taxonomy" id="314263"/>
    <lineage>
        <taxon>Bacteria</taxon>
        <taxon>Pseudomonadati</taxon>
        <taxon>Pseudomonadota</taxon>
        <taxon>Alphaproteobacteria</taxon>
        <taxon>Rhodobacterales</taxon>
        <taxon>Roseobacteraceae</taxon>
        <taxon>Roseovarius</taxon>
    </lineage>
</organism>
<dbReference type="RefSeq" id="WP_009812113.1">
    <property type="nucleotide sequence ID" value="NZ_CAXAXR010000004.1"/>
</dbReference>
<dbReference type="InterPro" id="IPR007791">
    <property type="entry name" value="DjlA_N"/>
</dbReference>
<dbReference type="EMBL" id="DMVW01000023">
    <property type="protein sequence ID" value="HAR50607.1"/>
    <property type="molecule type" value="Genomic_DNA"/>
</dbReference>
<dbReference type="Pfam" id="PF05099">
    <property type="entry name" value="TerB"/>
    <property type="match status" value="1"/>
</dbReference>
<proteinExistence type="predicted"/>
<accession>A0A348W7U5</accession>
<dbReference type="InterPro" id="IPR029024">
    <property type="entry name" value="TerB-like"/>
</dbReference>
<dbReference type="CDD" id="cd07313">
    <property type="entry name" value="terB_like_2"/>
    <property type="match status" value="1"/>
</dbReference>
<name>A0A348W7U5_9RHOB</name>